<dbReference type="InterPro" id="IPR012983">
    <property type="entry name" value="PHR"/>
</dbReference>
<dbReference type="PROSITE" id="PS50097">
    <property type="entry name" value="BTB"/>
    <property type="match status" value="1"/>
</dbReference>
<dbReference type="InterPro" id="IPR038648">
    <property type="entry name" value="PHR_sf"/>
</dbReference>
<dbReference type="InterPro" id="IPR011333">
    <property type="entry name" value="SKP1/BTB/POZ_sf"/>
</dbReference>
<reference evidence="4" key="1">
    <citation type="journal article" date="2011" name="Nat. Biotechnol.">
        <title>Genome sequencing and comparison of two nonhuman primate animal models, the cynomolgus and Chinese rhesus macaques.</title>
        <authorList>
            <person name="Yan G."/>
            <person name="Zhang G."/>
            <person name="Fang X."/>
            <person name="Zhang Y."/>
            <person name="Li C."/>
            <person name="Ling F."/>
            <person name="Cooper D.N."/>
            <person name="Li Q."/>
            <person name="Li Y."/>
            <person name="van Gool A.J."/>
            <person name="Du H."/>
            <person name="Chen J."/>
            <person name="Chen R."/>
            <person name="Zhang P."/>
            <person name="Huang Z."/>
            <person name="Thompson J.R."/>
            <person name="Meng Y."/>
            <person name="Bai Y."/>
            <person name="Wang J."/>
            <person name="Zhuo M."/>
            <person name="Wang T."/>
            <person name="Huang Y."/>
            <person name="Wei L."/>
            <person name="Li J."/>
            <person name="Wang Z."/>
            <person name="Hu H."/>
            <person name="Yang P."/>
            <person name="Le L."/>
            <person name="Stenson P.D."/>
            <person name="Li B."/>
            <person name="Liu X."/>
            <person name="Ball E.V."/>
            <person name="An N."/>
            <person name="Huang Q."/>
            <person name="Zhang Y."/>
            <person name="Fan W."/>
            <person name="Zhang X."/>
            <person name="Li Y."/>
            <person name="Wang W."/>
            <person name="Katze M.G."/>
            <person name="Su B."/>
            <person name="Nielsen R."/>
            <person name="Yang H."/>
            <person name="Wang J."/>
            <person name="Wang X."/>
            <person name="Wang J."/>
        </authorList>
    </citation>
    <scope>NUCLEOTIDE SEQUENCE [LARGE SCALE GENOMIC DNA]</scope>
    <source>
        <strain evidence="4">CE-4</strain>
    </source>
</reference>
<protein>
    <recommendedName>
        <fullName evidence="3">BTB domain-containing protein</fullName>
    </recommendedName>
</protein>
<sequence>RFVLAVGSAVFDAMFNGGMATTSTEIELPDVEPAAFLALLKFLYSDEVQFPKSTGDVQLCHLSGARLFDEPQLASLCLENIDKNTADAITAEGFTDIDLDTLVAVLERDTLGIREVRLFNAVVRWSEAECQRQQLQVTPENRRKVLGKALGLIRFPLMTIEEFAAGPAQSGILVDREVVSLFLHFTVNPKPRVEFIDRPRCCLRGRFSVNKRIFVVGFGLYGSIHGPTDYQVNIQIIHTDSNTVLGQNDTGFSCDGSASTFRVMFKEPVEVLPNVNYTACATLKGPDSHYGTKGLRKVTHESPTTGAKTCFTFCYAAGNNNGTSVEDGQIPEVIFYT</sequence>
<dbReference type="Gene3D" id="3.30.710.10">
    <property type="entry name" value="Potassium Channel Kv1.1, Chain A"/>
    <property type="match status" value="1"/>
</dbReference>
<dbReference type="GO" id="GO:0022008">
    <property type="term" value="P:neurogenesis"/>
    <property type="evidence" value="ECO:0007669"/>
    <property type="project" value="TreeGrafter"/>
</dbReference>
<proteinExistence type="predicted"/>
<dbReference type="PANTHER" id="PTHR45774">
    <property type="entry name" value="BTB/POZ DOMAIN-CONTAINING"/>
    <property type="match status" value="1"/>
</dbReference>
<dbReference type="EMBL" id="CM001294">
    <property type="protein sequence ID" value="EHH59037.1"/>
    <property type="molecule type" value="Genomic_DNA"/>
</dbReference>
<evidence type="ECO:0000256" key="2">
    <source>
        <dbReference type="ARBA" id="ARBA00022490"/>
    </source>
</evidence>
<dbReference type="SMART" id="SM00875">
    <property type="entry name" value="BACK"/>
    <property type="match status" value="1"/>
</dbReference>
<dbReference type="GO" id="GO:0005829">
    <property type="term" value="C:cytosol"/>
    <property type="evidence" value="ECO:0007669"/>
    <property type="project" value="TreeGrafter"/>
</dbReference>
<feature type="non-terminal residue" evidence="4">
    <location>
        <position position="1"/>
    </location>
</feature>
<dbReference type="Gene3D" id="2.60.120.820">
    <property type="entry name" value="PHR domain"/>
    <property type="match status" value="1"/>
</dbReference>
<evidence type="ECO:0000256" key="1">
    <source>
        <dbReference type="ARBA" id="ARBA00004496"/>
    </source>
</evidence>
<organism>
    <name type="scientific">Macaca fascicularis</name>
    <name type="common">Crab-eating macaque</name>
    <name type="synonym">Cynomolgus monkey</name>
    <dbReference type="NCBI Taxonomy" id="9541"/>
    <lineage>
        <taxon>Eukaryota</taxon>
        <taxon>Metazoa</taxon>
        <taxon>Chordata</taxon>
        <taxon>Craniata</taxon>
        <taxon>Vertebrata</taxon>
        <taxon>Euteleostomi</taxon>
        <taxon>Mammalia</taxon>
        <taxon>Eutheria</taxon>
        <taxon>Euarchontoglires</taxon>
        <taxon>Primates</taxon>
        <taxon>Haplorrhini</taxon>
        <taxon>Catarrhini</taxon>
        <taxon>Cercopithecidae</taxon>
        <taxon>Cercopithecinae</taxon>
        <taxon>Macaca</taxon>
    </lineage>
</organism>
<name>G7PYC1_MACFA</name>
<keyword evidence="2" id="KW-0963">Cytoplasm</keyword>
<dbReference type="Pfam" id="PF08005">
    <property type="entry name" value="PHR"/>
    <property type="match status" value="1"/>
</dbReference>
<dbReference type="Gene3D" id="1.25.40.420">
    <property type="match status" value="1"/>
</dbReference>
<feature type="non-terminal residue" evidence="4">
    <location>
        <position position="337"/>
    </location>
</feature>
<dbReference type="FunFam" id="1.25.40.420:FF:000004">
    <property type="entry name" value="BTB/POZ domain-containing protein 2"/>
    <property type="match status" value="1"/>
</dbReference>
<accession>G7PYC1</accession>
<evidence type="ECO:0000313" key="4">
    <source>
        <dbReference type="EMBL" id="EHH59037.1"/>
    </source>
</evidence>
<feature type="domain" description="BTB" evidence="3">
    <location>
        <begin position="1"/>
        <end position="52"/>
    </location>
</feature>
<dbReference type="Pfam" id="PF00651">
    <property type="entry name" value="BTB"/>
    <property type="match status" value="1"/>
</dbReference>
<dbReference type="GO" id="GO:0000932">
    <property type="term" value="C:P-body"/>
    <property type="evidence" value="ECO:0007669"/>
    <property type="project" value="TreeGrafter"/>
</dbReference>
<dbReference type="PANTHER" id="PTHR45774:SF6">
    <property type="entry name" value="BTB_POZ DOMAIN-CONTAINING PROTEIN 2"/>
    <property type="match status" value="1"/>
</dbReference>
<dbReference type="AlphaFoldDB" id="G7PYC1"/>
<gene>
    <name evidence="4" type="ORF">EGM_09036</name>
</gene>
<evidence type="ECO:0000259" key="3">
    <source>
        <dbReference type="PROSITE" id="PS50097"/>
    </source>
</evidence>
<dbReference type="InterPro" id="IPR011705">
    <property type="entry name" value="BACK"/>
</dbReference>
<dbReference type="InterPro" id="IPR000210">
    <property type="entry name" value="BTB/POZ_dom"/>
</dbReference>
<dbReference type="SUPFAM" id="SSF54695">
    <property type="entry name" value="POZ domain"/>
    <property type="match status" value="1"/>
</dbReference>
<dbReference type="Proteomes" id="UP000009130">
    <property type="component" value="Chromosome 19"/>
</dbReference>
<comment type="subcellular location">
    <subcellularLocation>
        <location evidence="1">Cytoplasm</location>
    </subcellularLocation>
</comment>